<dbReference type="Proteomes" id="UP001328733">
    <property type="component" value="Unassembled WGS sequence"/>
</dbReference>
<dbReference type="InterPro" id="IPR025194">
    <property type="entry name" value="RodZ-like_C"/>
</dbReference>
<evidence type="ECO:0000313" key="3">
    <source>
        <dbReference type="Proteomes" id="UP001328733"/>
    </source>
</evidence>
<keyword evidence="3" id="KW-1185">Reference proteome</keyword>
<organism evidence="2 3">
    <name type="scientific">Pannus brasiliensis CCIBt3594</name>
    <dbReference type="NCBI Taxonomy" id="1427578"/>
    <lineage>
        <taxon>Bacteria</taxon>
        <taxon>Bacillati</taxon>
        <taxon>Cyanobacteriota</taxon>
        <taxon>Cyanophyceae</taxon>
        <taxon>Oscillatoriophycideae</taxon>
        <taxon>Chroococcales</taxon>
        <taxon>Microcystaceae</taxon>
        <taxon>Pannus</taxon>
    </lineage>
</organism>
<dbReference type="PANTHER" id="PTHR34475:SF1">
    <property type="entry name" value="CYTOSKELETON PROTEIN RODZ"/>
    <property type="match status" value="1"/>
</dbReference>
<protein>
    <submittedName>
        <fullName evidence="2">RodZ domain-containing protein</fullName>
    </submittedName>
</protein>
<dbReference type="AlphaFoldDB" id="A0AAW9R0K0"/>
<dbReference type="PANTHER" id="PTHR34475">
    <property type="match status" value="1"/>
</dbReference>
<feature type="domain" description="Cytoskeleton protein RodZ-like C-terminal" evidence="1">
    <location>
        <begin position="178"/>
        <end position="247"/>
    </location>
</feature>
<name>A0AAW9R0K0_9CHRO</name>
<comment type="caution">
    <text evidence="2">The sequence shown here is derived from an EMBL/GenBank/DDBJ whole genome shotgun (WGS) entry which is preliminary data.</text>
</comment>
<dbReference type="Gene3D" id="1.10.260.40">
    <property type="entry name" value="lambda repressor-like DNA-binding domains"/>
    <property type="match status" value="1"/>
</dbReference>
<evidence type="ECO:0000259" key="1">
    <source>
        <dbReference type="Pfam" id="PF13464"/>
    </source>
</evidence>
<dbReference type="InterPro" id="IPR001387">
    <property type="entry name" value="Cro/C1-type_HTH"/>
</dbReference>
<dbReference type="SUPFAM" id="SSF47413">
    <property type="entry name" value="lambda repressor-like DNA-binding domains"/>
    <property type="match status" value="1"/>
</dbReference>
<gene>
    <name evidence="2" type="ORF">V0288_22990</name>
</gene>
<dbReference type="CDD" id="cd00093">
    <property type="entry name" value="HTH_XRE"/>
    <property type="match status" value="1"/>
</dbReference>
<proteinExistence type="predicted"/>
<sequence length="252" mass="27980">MFLIQSKLDPRTRQRGKLAEIGARLREVRDSRGISLDTIARETSIPLRFLEAIEAGDLDSLPEPVTVRWLISRFANYLSIDGEEISRRFPTGEGFSRKLPKIPRLLPDIHIRPIHLYFLYLLLVIGSVQAVSRVLEKSALQSNRLPPPSLPIEQARTRSNPVRPVATNAPASGQVVVEIKAKEDCWIRVVADGKTEFEGLLGRGTQRVWQADKALTVRAGNAGGVYIAVNNADAKKLGEPGKVQEVTYTANR</sequence>
<dbReference type="RefSeq" id="WP_332867484.1">
    <property type="nucleotide sequence ID" value="NZ_JBAFSM010000069.1"/>
</dbReference>
<dbReference type="EMBL" id="JBAFSM010000069">
    <property type="protein sequence ID" value="MEG3440013.1"/>
    <property type="molecule type" value="Genomic_DNA"/>
</dbReference>
<dbReference type="InterPro" id="IPR050400">
    <property type="entry name" value="Bact_Cytoskel_RodZ"/>
</dbReference>
<accession>A0AAW9R0K0</accession>
<dbReference type="InterPro" id="IPR010982">
    <property type="entry name" value="Lambda_DNA-bd_dom_sf"/>
</dbReference>
<reference evidence="2 3" key="1">
    <citation type="submission" date="2024-01" db="EMBL/GenBank/DDBJ databases">
        <title>Genomic insights into the taxonomy and metabolism of the cyanobacterium Pannus brasiliensis CCIBt3594.</title>
        <authorList>
            <person name="Machado M."/>
            <person name="Botero N.B."/>
            <person name="Andreote A.P.D."/>
            <person name="Feitosa A.M.T."/>
            <person name="Popin R."/>
            <person name="Sivonen K."/>
            <person name="Fiore M.F."/>
        </authorList>
    </citation>
    <scope>NUCLEOTIDE SEQUENCE [LARGE SCALE GENOMIC DNA]</scope>
    <source>
        <strain evidence="2 3">CCIBt3594</strain>
    </source>
</reference>
<evidence type="ECO:0000313" key="2">
    <source>
        <dbReference type="EMBL" id="MEG3440013.1"/>
    </source>
</evidence>
<dbReference type="Pfam" id="PF13413">
    <property type="entry name" value="HTH_25"/>
    <property type="match status" value="1"/>
</dbReference>
<dbReference type="GO" id="GO:0003677">
    <property type="term" value="F:DNA binding"/>
    <property type="evidence" value="ECO:0007669"/>
    <property type="project" value="InterPro"/>
</dbReference>
<dbReference type="Pfam" id="PF13464">
    <property type="entry name" value="RodZ_C"/>
    <property type="match status" value="1"/>
</dbReference>